<evidence type="ECO:0000313" key="1">
    <source>
        <dbReference type="EMBL" id="GBM37593.1"/>
    </source>
</evidence>
<dbReference type="Proteomes" id="UP000499080">
    <property type="component" value="Unassembled WGS sequence"/>
</dbReference>
<protein>
    <submittedName>
        <fullName evidence="1">Uncharacterized protein</fullName>
    </submittedName>
</protein>
<accession>A0A4Y2F816</accession>
<dbReference type="OrthoDB" id="20507at2759"/>
<dbReference type="EMBL" id="BGPR01249558">
    <property type="protein sequence ID" value="GBM37593.1"/>
    <property type="molecule type" value="Genomic_DNA"/>
</dbReference>
<gene>
    <name evidence="1" type="ORF">AVEN_199068_1</name>
</gene>
<feature type="non-terminal residue" evidence="1">
    <location>
        <position position="51"/>
    </location>
</feature>
<sequence>MTEWEKQQEFEEFARAAMLFKPLSSALSAKFESRSHLDVEHEVMDALAKAR</sequence>
<proteinExistence type="predicted"/>
<comment type="caution">
    <text evidence="1">The sequence shown here is derived from an EMBL/GenBank/DDBJ whole genome shotgun (WGS) entry which is preliminary data.</text>
</comment>
<keyword evidence="2" id="KW-1185">Reference proteome</keyword>
<evidence type="ECO:0000313" key="2">
    <source>
        <dbReference type="Proteomes" id="UP000499080"/>
    </source>
</evidence>
<organism evidence="1 2">
    <name type="scientific">Araneus ventricosus</name>
    <name type="common">Orbweaver spider</name>
    <name type="synonym">Epeira ventricosa</name>
    <dbReference type="NCBI Taxonomy" id="182803"/>
    <lineage>
        <taxon>Eukaryota</taxon>
        <taxon>Metazoa</taxon>
        <taxon>Ecdysozoa</taxon>
        <taxon>Arthropoda</taxon>
        <taxon>Chelicerata</taxon>
        <taxon>Arachnida</taxon>
        <taxon>Araneae</taxon>
        <taxon>Araneomorphae</taxon>
        <taxon>Entelegynae</taxon>
        <taxon>Araneoidea</taxon>
        <taxon>Araneidae</taxon>
        <taxon>Araneus</taxon>
    </lineage>
</organism>
<dbReference type="Pfam" id="PF26093">
    <property type="entry name" value="HTH_TGH"/>
    <property type="match status" value="1"/>
</dbReference>
<dbReference type="AlphaFoldDB" id="A0A4Y2F816"/>
<name>A0A4Y2F816_ARAVE</name>
<reference evidence="1 2" key="1">
    <citation type="journal article" date="2019" name="Sci. Rep.">
        <title>Orb-weaving spider Araneus ventricosus genome elucidates the spidroin gene catalogue.</title>
        <authorList>
            <person name="Kono N."/>
            <person name="Nakamura H."/>
            <person name="Ohtoshi R."/>
            <person name="Moran D.A.P."/>
            <person name="Shinohara A."/>
            <person name="Yoshida Y."/>
            <person name="Fujiwara M."/>
            <person name="Mori M."/>
            <person name="Tomita M."/>
            <person name="Arakawa K."/>
        </authorList>
    </citation>
    <scope>NUCLEOTIDE SEQUENCE [LARGE SCALE GENOMIC DNA]</scope>
</reference>